<dbReference type="PANTHER" id="PTHR43581:SF4">
    <property type="entry name" value="ATP_GTP PHOSPHATASE"/>
    <property type="match status" value="1"/>
</dbReference>
<dbReference type="SUPFAM" id="SSF52540">
    <property type="entry name" value="P-loop containing nucleoside triphosphate hydrolases"/>
    <property type="match status" value="1"/>
</dbReference>
<dbReference type="InterPro" id="IPR051396">
    <property type="entry name" value="Bact_Antivir_Def_Nuclease"/>
</dbReference>
<keyword evidence="3" id="KW-1185">Reference proteome</keyword>
<dbReference type="RefSeq" id="WP_109742003.1">
    <property type="nucleotide sequence ID" value="NZ_QGGO01000005.1"/>
</dbReference>
<dbReference type="Pfam" id="PF13175">
    <property type="entry name" value="AAA_15"/>
    <property type="match status" value="1"/>
</dbReference>
<evidence type="ECO:0000259" key="1">
    <source>
        <dbReference type="Pfam" id="PF13175"/>
    </source>
</evidence>
<feature type="domain" description="Endonuclease GajA/Old nuclease/RecF-like AAA" evidence="1">
    <location>
        <begin position="12"/>
        <end position="357"/>
    </location>
</feature>
<dbReference type="InterPro" id="IPR041685">
    <property type="entry name" value="AAA_GajA/Old/RecF-like"/>
</dbReference>
<dbReference type="Proteomes" id="UP000245489">
    <property type="component" value="Unassembled WGS sequence"/>
</dbReference>
<accession>A0A316EBN5</accession>
<dbReference type="EMBL" id="QGGO01000005">
    <property type="protein sequence ID" value="PWK27835.1"/>
    <property type="molecule type" value="Genomic_DNA"/>
</dbReference>
<dbReference type="Gene3D" id="3.40.50.300">
    <property type="entry name" value="P-loop containing nucleotide triphosphate hydrolases"/>
    <property type="match status" value="1"/>
</dbReference>
<reference evidence="2 3" key="1">
    <citation type="submission" date="2018-05" db="EMBL/GenBank/DDBJ databases">
        <title>Genomic Encyclopedia of Archaeal and Bacterial Type Strains, Phase II (KMG-II): from individual species to whole genera.</title>
        <authorList>
            <person name="Goeker M."/>
        </authorList>
    </citation>
    <scope>NUCLEOTIDE SEQUENCE [LARGE SCALE GENOMIC DNA]</scope>
    <source>
        <strain evidence="2 3">DSM 22214</strain>
    </source>
</reference>
<dbReference type="AlphaFoldDB" id="A0A316EBN5"/>
<evidence type="ECO:0000313" key="3">
    <source>
        <dbReference type="Proteomes" id="UP000245489"/>
    </source>
</evidence>
<gene>
    <name evidence="2" type="ORF">LV89_01242</name>
</gene>
<name>A0A316EBN5_9BACT</name>
<comment type="caution">
    <text evidence="2">The sequence shown here is derived from an EMBL/GenBank/DDBJ whole genome shotgun (WGS) entry which is preliminary data.</text>
</comment>
<evidence type="ECO:0000313" key="2">
    <source>
        <dbReference type="EMBL" id="PWK27835.1"/>
    </source>
</evidence>
<sequence length="445" mass="51665">MQKLVISSQFMGVKPCIIKLNRFLLLIGEQASGKSTIAKLIFFFQTLPDSLYENGIIARSRNENFDFLEHINRITRQKFLETFGPTSRSDHFEIHFHYNDTSYLKINQGADKLTYALFEKNMGFGLGEALKKYFKAPRLDDNLDEINLRQQFKQDLDLLFKRETNTHTYLIAGRSTTVAFPDIFERVIEQEIEKLIEDEVKEQDFEKRQRTGNEKLLYQFVQWSKGVRNNFKNNGKTFQKVGRGLNNQVATTMIERISKKILKGTYQSEEWGEQIKLENNLNISLKDASSGQQEVLRILQGVFLSIGLTNRREFFVVEEPEAHLYPLAQKELMNAFGVFLNTIHHGKLIITTHSPYILACVNILLFAQYVTNQTNNQSKIVKIVQKEYWLDSQFFNAYSLGQSEDYCVDIKDAETGMIDQNYLDTISEQLGMQNSELYNLLLEQV</sequence>
<dbReference type="PANTHER" id="PTHR43581">
    <property type="entry name" value="ATP/GTP PHOSPHATASE"/>
    <property type="match status" value="1"/>
</dbReference>
<proteinExistence type="predicted"/>
<dbReference type="InterPro" id="IPR027417">
    <property type="entry name" value="P-loop_NTPase"/>
</dbReference>
<dbReference type="OrthoDB" id="1098190at2"/>
<organism evidence="2 3">
    <name type="scientific">Arcicella aurantiaca</name>
    <dbReference type="NCBI Taxonomy" id="591202"/>
    <lineage>
        <taxon>Bacteria</taxon>
        <taxon>Pseudomonadati</taxon>
        <taxon>Bacteroidota</taxon>
        <taxon>Cytophagia</taxon>
        <taxon>Cytophagales</taxon>
        <taxon>Flectobacillaceae</taxon>
        <taxon>Arcicella</taxon>
    </lineage>
</organism>
<protein>
    <submittedName>
        <fullName evidence="2">AAA ATPase-like protein</fullName>
    </submittedName>
</protein>